<evidence type="ECO:0008006" key="5">
    <source>
        <dbReference type="Google" id="ProtNLM"/>
    </source>
</evidence>
<evidence type="ECO:0000256" key="2">
    <source>
        <dbReference type="SAM" id="SignalP"/>
    </source>
</evidence>
<keyword evidence="2" id="KW-0732">Signal</keyword>
<sequence>MALRLRTVIAALACALSFGAAAGARAATATVTAATAPEGYTRIQLVFDQPPETQARLANNVLVISFSEPVEIKSQELGRGLGGLIGAVRRDPDGSAIRLALNGAVRLVSTSAGDRYFIDLLPNDWKGLPPPIPKDVIEQLSREAREARSLKAEEARLRADPQRVLTIEGATHPTFRRLIFRLGADSPIDYRRSGPTVAVKIDAPYLFDLAAAKLRLPLEFAGIEARRTDRGLSITVPAPGTGAVRGFREDGDFILDIDRDDAPKQAAAEDGAAPAAAPDRHEPERGATAPAHGEPAPAASAAAGAHGAKVSAPDPAPKAPAPAEPVAAKASTPTADPAAKPAAVAPDRPPLAAARPDAPSIRRVGQSLRLTFPFARPTAAAVFERGKTLWVVFDDPAPLKLDGFAASSGGAILGVEPVEIERGRAARIRLAEPRLVSVSAEGDAWVVALGDDVTTRSGPIEFAPAADRGGQPALQAELPALGTVRSIADPEIGDRLAVVTVGAPARHLPALRQFVEFTALPSAQGLALNLNSDDVAVVASIERISIERPGGLTLSPSLAVQSGRPAEEVGDLVMDAASWAAANAVPFAERENELMRAAALSTPQDRPAARLALAEFYQARGRAADSAAVLGALVEDAGLSERDPRIGLLRAAAAVELGRPNAALAILSLPSLRMRPEAALWRAAAEELSGRLDQARDALKEGGVVIGQLPAELKARFTALGVRLALEAGDVARAEALYRDLEILPTTEGLGAREILRARIEEGMGHLDKADRALAAVARRGEPAAAAEAELRSILLGRKMKSVSANDAITRLERLTTGWRGDRIEAEALARLTDLYGAAGRWRDAFSTLRTAVEAFPDADDTRAVQDRMQERFTDLFLGGGVDKMPRLDALALFYDFKELLPGGKRGDELVRRLADKLVEVDLLDQAAELLGYQIENRLTGAARAQVASRAALIDLMNGKPAKAVEMLRRTRQADLPAGLLKTRTRLEARALAETGRVDLALEMADGLEGAEGRALRADILWSARRWPEAGEALEAALGSVWRRPEPLDPLQRANVMRAAIAAALAGDGLAVDRIRQKYAAKMADSPEAKSFEIVTAPVEARGDAFREVARSVAATSSFQAFLDEYRRGASDPVPGQASNPEKPSADKSPSKA</sequence>
<protein>
    <recommendedName>
        <fullName evidence="5">Tetratricopeptide repeat protein</fullName>
    </recommendedName>
</protein>
<keyword evidence="4" id="KW-1185">Reference proteome</keyword>
<proteinExistence type="predicted"/>
<feature type="compositionally biased region" description="Low complexity" evidence="1">
    <location>
        <begin position="286"/>
        <end position="313"/>
    </location>
</feature>
<feature type="compositionally biased region" description="Basic and acidic residues" evidence="1">
    <location>
        <begin position="1144"/>
        <end position="1153"/>
    </location>
</feature>
<feature type="signal peptide" evidence="2">
    <location>
        <begin position="1"/>
        <end position="26"/>
    </location>
</feature>
<gene>
    <name evidence="3" type="ORF">IHQ68_04250</name>
</gene>
<dbReference type="RefSeq" id="WP_309389167.1">
    <property type="nucleotide sequence ID" value="NZ_JADBEO010000006.1"/>
</dbReference>
<dbReference type="EMBL" id="JADBEO010000006">
    <property type="protein sequence ID" value="MDR4305837.1"/>
    <property type="molecule type" value="Genomic_DNA"/>
</dbReference>
<feature type="region of interest" description="Disordered" evidence="1">
    <location>
        <begin position="1129"/>
        <end position="1153"/>
    </location>
</feature>
<comment type="caution">
    <text evidence="3">The sequence shown here is derived from an EMBL/GenBank/DDBJ whole genome shotgun (WGS) entry which is preliminary data.</text>
</comment>
<name>A0ABU1DCN8_9HYPH</name>
<dbReference type="Gene3D" id="1.25.40.10">
    <property type="entry name" value="Tetratricopeptide repeat domain"/>
    <property type="match status" value="1"/>
</dbReference>
<feature type="compositionally biased region" description="Low complexity" evidence="1">
    <location>
        <begin position="324"/>
        <end position="359"/>
    </location>
</feature>
<accession>A0ABU1DCN8</accession>
<organism evidence="3 4">
    <name type="scientific">Chelatococcus sambhunathii</name>
    <dbReference type="NCBI Taxonomy" id="363953"/>
    <lineage>
        <taxon>Bacteria</taxon>
        <taxon>Pseudomonadati</taxon>
        <taxon>Pseudomonadota</taxon>
        <taxon>Alphaproteobacteria</taxon>
        <taxon>Hyphomicrobiales</taxon>
        <taxon>Chelatococcaceae</taxon>
        <taxon>Chelatococcus</taxon>
    </lineage>
</organism>
<feature type="region of interest" description="Disordered" evidence="1">
    <location>
        <begin position="262"/>
        <end position="359"/>
    </location>
</feature>
<feature type="chain" id="PRO_5045528138" description="Tetratricopeptide repeat protein" evidence="2">
    <location>
        <begin position="27"/>
        <end position="1153"/>
    </location>
</feature>
<evidence type="ECO:0000256" key="1">
    <source>
        <dbReference type="SAM" id="MobiDB-lite"/>
    </source>
</evidence>
<dbReference type="InterPro" id="IPR011990">
    <property type="entry name" value="TPR-like_helical_dom_sf"/>
</dbReference>
<feature type="compositionally biased region" description="Low complexity" evidence="1">
    <location>
        <begin position="264"/>
        <end position="277"/>
    </location>
</feature>
<evidence type="ECO:0000313" key="3">
    <source>
        <dbReference type="EMBL" id="MDR4305837.1"/>
    </source>
</evidence>
<evidence type="ECO:0000313" key="4">
    <source>
        <dbReference type="Proteomes" id="UP001181622"/>
    </source>
</evidence>
<reference evidence="3" key="1">
    <citation type="submission" date="2020-10" db="EMBL/GenBank/DDBJ databases">
        <authorList>
            <person name="Abbas A."/>
            <person name="Razzaq R."/>
            <person name="Waqas M."/>
            <person name="Abbas N."/>
            <person name="Nielsen T.K."/>
            <person name="Hansen L.H."/>
            <person name="Hussain S."/>
            <person name="Shahid M."/>
        </authorList>
    </citation>
    <scope>NUCLEOTIDE SEQUENCE</scope>
    <source>
        <strain evidence="3">S14</strain>
    </source>
</reference>
<dbReference type="Proteomes" id="UP001181622">
    <property type="component" value="Unassembled WGS sequence"/>
</dbReference>
<feature type="compositionally biased region" description="Pro residues" evidence="1">
    <location>
        <begin position="314"/>
        <end position="323"/>
    </location>
</feature>